<dbReference type="AlphaFoldDB" id="A0AAW2KN83"/>
<protein>
    <submittedName>
        <fullName evidence="7">FCS-Like Zinc finger 14</fullName>
    </submittedName>
</protein>
<organism evidence="7">
    <name type="scientific">Sesamum radiatum</name>
    <name type="common">Black benniseed</name>
    <dbReference type="NCBI Taxonomy" id="300843"/>
    <lineage>
        <taxon>Eukaryota</taxon>
        <taxon>Viridiplantae</taxon>
        <taxon>Streptophyta</taxon>
        <taxon>Embryophyta</taxon>
        <taxon>Tracheophyta</taxon>
        <taxon>Spermatophyta</taxon>
        <taxon>Magnoliopsida</taxon>
        <taxon>eudicotyledons</taxon>
        <taxon>Gunneridae</taxon>
        <taxon>Pentapetalae</taxon>
        <taxon>asterids</taxon>
        <taxon>lamiids</taxon>
        <taxon>Lamiales</taxon>
        <taxon>Pedaliaceae</taxon>
        <taxon>Sesamum</taxon>
    </lineage>
</organism>
<feature type="domain" description="FLZ-type" evidence="6">
    <location>
        <begin position="173"/>
        <end position="222"/>
    </location>
</feature>
<feature type="zinc finger region" description="FLZ-type" evidence="4">
    <location>
        <begin position="173"/>
        <end position="222"/>
    </location>
</feature>
<evidence type="ECO:0000256" key="2">
    <source>
        <dbReference type="ARBA" id="ARBA00022723"/>
    </source>
</evidence>
<comment type="similarity">
    <text evidence="1">Belongs to the FLZ family.</text>
</comment>
<dbReference type="PROSITE" id="PS51795">
    <property type="entry name" value="ZF_FLZ"/>
    <property type="match status" value="1"/>
</dbReference>
<feature type="region of interest" description="Disordered" evidence="5">
    <location>
        <begin position="126"/>
        <end position="145"/>
    </location>
</feature>
<keyword evidence="3" id="KW-0863">Zinc-finger</keyword>
<keyword evidence="2" id="KW-0479">Metal-binding</keyword>
<evidence type="ECO:0000256" key="4">
    <source>
        <dbReference type="PROSITE-ProRule" id="PRU01131"/>
    </source>
</evidence>
<dbReference type="EMBL" id="JACGWJ010000027">
    <property type="protein sequence ID" value="KAL0308399.1"/>
    <property type="molecule type" value="Genomic_DNA"/>
</dbReference>
<feature type="region of interest" description="Disordered" evidence="5">
    <location>
        <begin position="22"/>
        <end position="45"/>
    </location>
</feature>
<dbReference type="PANTHER" id="PTHR47208:SF5">
    <property type="entry name" value="FCS-LIKE ZINC FINGER 12-RELATED"/>
    <property type="match status" value="1"/>
</dbReference>
<gene>
    <name evidence="7" type="ORF">Sradi_5782200</name>
</gene>
<reference evidence="7" key="2">
    <citation type="journal article" date="2024" name="Plant">
        <title>Genomic evolution and insights into agronomic trait innovations of Sesamum species.</title>
        <authorList>
            <person name="Miao H."/>
            <person name="Wang L."/>
            <person name="Qu L."/>
            <person name="Liu H."/>
            <person name="Sun Y."/>
            <person name="Le M."/>
            <person name="Wang Q."/>
            <person name="Wei S."/>
            <person name="Zheng Y."/>
            <person name="Lin W."/>
            <person name="Duan Y."/>
            <person name="Cao H."/>
            <person name="Xiong S."/>
            <person name="Wang X."/>
            <person name="Wei L."/>
            <person name="Li C."/>
            <person name="Ma Q."/>
            <person name="Ju M."/>
            <person name="Zhao R."/>
            <person name="Li G."/>
            <person name="Mu C."/>
            <person name="Tian Q."/>
            <person name="Mei H."/>
            <person name="Zhang T."/>
            <person name="Gao T."/>
            <person name="Zhang H."/>
        </authorList>
    </citation>
    <scope>NUCLEOTIDE SEQUENCE</scope>
    <source>
        <strain evidence="7">G02</strain>
    </source>
</reference>
<feature type="region of interest" description="Disordered" evidence="5">
    <location>
        <begin position="81"/>
        <end position="100"/>
    </location>
</feature>
<dbReference type="InterPro" id="IPR044604">
    <property type="entry name" value="FLZ12/13/14"/>
</dbReference>
<proteinExistence type="inferred from homology"/>
<evidence type="ECO:0000256" key="5">
    <source>
        <dbReference type="SAM" id="MobiDB-lite"/>
    </source>
</evidence>
<reference evidence="7" key="1">
    <citation type="submission" date="2020-06" db="EMBL/GenBank/DDBJ databases">
        <authorList>
            <person name="Li T."/>
            <person name="Hu X."/>
            <person name="Zhang T."/>
            <person name="Song X."/>
            <person name="Zhang H."/>
            <person name="Dai N."/>
            <person name="Sheng W."/>
            <person name="Hou X."/>
            <person name="Wei L."/>
        </authorList>
    </citation>
    <scope>NUCLEOTIDE SEQUENCE</scope>
    <source>
        <strain evidence="7">G02</strain>
        <tissue evidence="7">Leaf</tissue>
    </source>
</reference>
<accession>A0AAW2KN83</accession>
<dbReference type="Pfam" id="PF04570">
    <property type="entry name" value="zf-FLZ"/>
    <property type="match status" value="1"/>
</dbReference>
<feature type="compositionally biased region" description="Basic and acidic residues" evidence="5">
    <location>
        <begin position="134"/>
        <end position="144"/>
    </location>
</feature>
<evidence type="ECO:0000313" key="7">
    <source>
        <dbReference type="EMBL" id="KAL0308399.1"/>
    </source>
</evidence>
<keyword evidence="3" id="KW-0862">Zinc</keyword>
<dbReference type="PANTHER" id="PTHR47208">
    <property type="entry name" value="OS02G0174800 PROTEIN"/>
    <property type="match status" value="1"/>
</dbReference>
<evidence type="ECO:0000256" key="3">
    <source>
        <dbReference type="ARBA" id="ARBA00022771"/>
    </source>
</evidence>
<sequence>MLGKSSKPVIGILTGSLVSGNRTGQRDVAVSPRSHMETKNQSPRGLKSFDFGGVGLGIVAALDGGRNEIPASKALFGRNLSRSNPIPVNSPRDSWRSTRRDSEEMEMESLEEYTIVTCHGPNKSSTKVYSNGVERGRKGDDRTPFRIQSSCTGGSVFHISPARLGTSPESQPRIFSTHAICATRNSRAKTFTCIGIYVAKGEKAFCSAECRYRQMVMDERKEKCSSEATRPAEVAGSPYATGQMFTAGILAV</sequence>
<name>A0AAW2KN83_SESRA</name>
<dbReference type="GO" id="GO:0008270">
    <property type="term" value="F:zinc ion binding"/>
    <property type="evidence" value="ECO:0007669"/>
    <property type="project" value="UniProtKB-KW"/>
</dbReference>
<comment type="caution">
    <text evidence="7">The sequence shown here is derived from an EMBL/GenBank/DDBJ whole genome shotgun (WGS) entry which is preliminary data.</text>
</comment>
<evidence type="ECO:0000259" key="6">
    <source>
        <dbReference type="PROSITE" id="PS51795"/>
    </source>
</evidence>
<dbReference type="InterPro" id="IPR007650">
    <property type="entry name" value="Zf-FLZ_dom"/>
</dbReference>
<evidence type="ECO:0000256" key="1">
    <source>
        <dbReference type="ARBA" id="ARBA00009374"/>
    </source>
</evidence>